<gene>
    <name evidence="1" type="ORF">PsorP6_014103</name>
</gene>
<comment type="caution">
    <text evidence="1">The sequence shown here is derived from an EMBL/GenBank/DDBJ whole genome shotgun (WGS) entry which is preliminary data.</text>
</comment>
<evidence type="ECO:0000313" key="2">
    <source>
        <dbReference type="Proteomes" id="UP001163321"/>
    </source>
</evidence>
<name>A0ACC0VH47_9STRA</name>
<proteinExistence type="predicted"/>
<keyword evidence="2" id="KW-1185">Reference proteome</keyword>
<evidence type="ECO:0000313" key="1">
    <source>
        <dbReference type="EMBL" id="KAI9905657.1"/>
    </source>
</evidence>
<sequence>MRLYLNALLLMLLLPEYGPKASKESTTAVVFVLARDEGLGTTTRRLRSSAEGLPEEAMPLLRGFVGSSASVRPSVVSRRWQWFNNKVQTLHLPKDEKELFTDAYVRKFEKWVQDTRKLAKPYYKVPVIKKLTEKYDDERLYKTLEEARDGSRSPDLAKKLYTELIQYWLFQKKDPQKVWHLFQTETEWKKDPKLFEWIEYVASITRNDPDKSMISVVKATVQCKEVDLARLALNAQQVEETKVIATTLEEELFQFWIDTGVDPYDALHRLELDVHNFASNPLLATLTKFVNKFNAENPRNKVATIHVLTEEFGVASVALELRRTITDPPTKTEVAEKKAAEDLEEVQRHWWLSNGYTIDRVLESLKQDALDRRLTPEPLKSPLVETWVAYVAHYLKRFPGKREETLSYLKEFSDPELIQILVKAKTFPTLDHAASKLLTVTSKRILSSGKPPGEVFHLLGLRDDEMNVLSHPLFQAWREYVTQYNDKNPDKTVASWYAVLDQMFNTWTIRSMIDHAMDDEKTKTVAEEVEQMWLAHEAVKGRDPTSVFGEMRLDRNLDTLFVNPRFRKWLAYLNAFDAKHPAKAKSILECLSDYVPEQQMVKLLNLMDTSARAETWVTDLETSLIAKWKTVREDELEFYVPGAKELKKRHSAQDRSNTES</sequence>
<accession>A0ACC0VH47</accession>
<reference evidence="1 2" key="1">
    <citation type="journal article" date="2022" name="bioRxiv">
        <title>The genome of the oomycete Peronosclerospora sorghi, a cosmopolitan pathogen of maize and sorghum, is inflated with dispersed pseudogenes.</title>
        <authorList>
            <person name="Fletcher K."/>
            <person name="Martin F."/>
            <person name="Isakeit T."/>
            <person name="Cavanaugh K."/>
            <person name="Magill C."/>
            <person name="Michelmore R."/>
        </authorList>
    </citation>
    <scope>NUCLEOTIDE SEQUENCE [LARGE SCALE GENOMIC DNA]</scope>
    <source>
        <strain evidence="1">P6</strain>
    </source>
</reference>
<dbReference type="Proteomes" id="UP001163321">
    <property type="component" value="Chromosome 9"/>
</dbReference>
<dbReference type="EMBL" id="CM047588">
    <property type="protein sequence ID" value="KAI9905657.1"/>
    <property type="molecule type" value="Genomic_DNA"/>
</dbReference>
<protein>
    <submittedName>
        <fullName evidence="1">Uncharacterized protein</fullName>
    </submittedName>
</protein>
<organism evidence="1 2">
    <name type="scientific">Peronosclerospora sorghi</name>
    <dbReference type="NCBI Taxonomy" id="230839"/>
    <lineage>
        <taxon>Eukaryota</taxon>
        <taxon>Sar</taxon>
        <taxon>Stramenopiles</taxon>
        <taxon>Oomycota</taxon>
        <taxon>Peronosporomycetes</taxon>
        <taxon>Peronosporales</taxon>
        <taxon>Peronosporaceae</taxon>
        <taxon>Peronosclerospora</taxon>
    </lineage>
</organism>